<dbReference type="Proteomes" id="UP000323930">
    <property type="component" value="Unassembled WGS sequence"/>
</dbReference>
<dbReference type="Gene3D" id="1.50.10.20">
    <property type="match status" value="1"/>
</dbReference>
<comment type="caution">
    <text evidence="1">The sequence shown here is derived from an EMBL/GenBank/DDBJ whole genome shotgun (WGS) entry which is preliminary data.</text>
</comment>
<keyword evidence="2" id="KW-1185">Reference proteome</keyword>
<evidence type="ECO:0000313" key="2">
    <source>
        <dbReference type="Proteomes" id="UP000323930"/>
    </source>
</evidence>
<reference evidence="1 2" key="1">
    <citation type="submission" date="2019-08" db="EMBL/GenBank/DDBJ databases">
        <title>Seonamhaeicola sediminis sp. nov., isolated from marine sediment.</title>
        <authorList>
            <person name="Cao W.R."/>
        </authorList>
    </citation>
    <scope>NUCLEOTIDE SEQUENCE [LARGE SCALE GENOMIC DNA]</scope>
    <source>
        <strain evidence="1 2">B011</strain>
    </source>
</reference>
<gene>
    <name evidence="1" type="ORF">FUA24_23275</name>
</gene>
<evidence type="ECO:0000313" key="1">
    <source>
        <dbReference type="EMBL" id="TYA69393.1"/>
    </source>
</evidence>
<feature type="non-terminal residue" evidence="1">
    <location>
        <position position="83"/>
    </location>
</feature>
<dbReference type="SMART" id="SM01419">
    <property type="entry name" value="Thiol-ester_cl"/>
    <property type="match status" value="1"/>
</dbReference>
<dbReference type="RefSeq" id="WP_148545727.1">
    <property type="nucleotide sequence ID" value="NZ_VSDQ01000741.1"/>
</dbReference>
<dbReference type="InterPro" id="IPR047565">
    <property type="entry name" value="Alpha-macroglob_thiol-ester_cl"/>
</dbReference>
<feature type="non-terminal residue" evidence="1">
    <location>
        <position position="1"/>
    </location>
</feature>
<dbReference type="OrthoDB" id="9767116at2"/>
<name>A0A5D0HDI6_9FLAO</name>
<accession>A0A5D0HDI6</accession>
<dbReference type="InterPro" id="IPR008930">
    <property type="entry name" value="Terpenoid_cyclase/PrenylTrfase"/>
</dbReference>
<dbReference type="AlphaFoldDB" id="A0A5D0HDI6"/>
<dbReference type="EMBL" id="VSDQ01000741">
    <property type="protein sequence ID" value="TYA69393.1"/>
    <property type="molecule type" value="Genomic_DNA"/>
</dbReference>
<dbReference type="SUPFAM" id="SSF48239">
    <property type="entry name" value="Terpenoid cyclases/Protein prenyltransferases"/>
    <property type="match status" value="1"/>
</dbReference>
<organism evidence="1 2">
    <name type="scientific">Seonamhaeicola marinus</name>
    <dbReference type="NCBI Taxonomy" id="1912246"/>
    <lineage>
        <taxon>Bacteria</taxon>
        <taxon>Pseudomonadati</taxon>
        <taxon>Bacteroidota</taxon>
        <taxon>Flavobacteriia</taxon>
        <taxon>Flavobacteriales</taxon>
        <taxon>Flavobacteriaceae</taxon>
    </lineage>
</organism>
<proteinExistence type="predicted"/>
<sequence length="83" mass="9451">TFGVNGTNSATVEFSTLPPMDFSRRMQYLIQYPHGCVEQTTSSVFPQLFLSDVFDLTVDKKQRIQENIKNGIKRLGHFQKPNG</sequence>
<protein>
    <submittedName>
        <fullName evidence="1">Uncharacterized protein</fullName>
    </submittedName>
</protein>